<dbReference type="Pfam" id="PF00400">
    <property type="entry name" value="WD40"/>
    <property type="match status" value="1"/>
</dbReference>
<proteinExistence type="inferred from homology"/>
<dbReference type="Gene3D" id="2.130.10.10">
    <property type="entry name" value="YVTN repeat-like/Quinoprotein amine dehydrogenase"/>
    <property type="match status" value="1"/>
</dbReference>
<dbReference type="OrthoDB" id="4360782at2759"/>
<keyword evidence="2" id="KW-0677">Repeat</keyword>
<dbReference type="AlphaFoldDB" id="A0A9K3D663"/>
<dbReference type="PANTHER" id="PTHR19877:SF1">
    <property type="entry name" value="EUKARYOTIC TRANSLATION INITIATION FACTOR 3 SUBUNIT I"/>
    <property type="match status" value="1"/>
</dbReference>
<keyword evidence="7" id="KW-1185">Reference proteome</keyword>
<dbReference type="InterPro" id="IPR036322">
    <property type="entry name" value="WD40_repeat_dom_sf"/>
</dbReference>
<dbReference type="PROSITE" id="PS50082">
    <property type="entry name" value="WD_REPEATS_2"/>
    <property type="match status" value="1"/>
</dbReference>
<evidence type="ECO:0000256" key="1">
    <source>
        <dbReference type="ARBA" id="ARBA00022574"/>
    </source>
</evidence>
<sequence>LYDAASMGTVFEYKADWQINSGQLHPKAGLLALGGGMEARDVTQTEQTEDCFAILIYDAVQGTLQDLIGGHIGPIHSLAWSPNGTALVTGSEDGAVMLTRFDEIVNKYQFK</sequence>
<keyword evidence="1 5" id="KW-0853">WD repeat</keyword>
<dbReference type="Proteomes" id="UP000265618">
    <property type="component" value="Unassembled WGS sequence"/>
</dbReference>
<dbReference type="PROSITE" id="PS50294">
    <property type="entry name" value="WD_REPEATS_REGION"/>
    <property type="match status" value="1"/>
</dbReference>
<gene>
    <name evidence="6" type="ORF">KIPB_012477</name>
</gene>
<dbReference type="PANTHER" id="PTHR19877">
    <property type="entry name" value="EUKARYOTIC TRANSLATION INITIATION FACTOR 3 SUBUNIT I"/>
    <property type="match status" value="1"/>
</dbReference>
<dbReference type="GO" id="GO:0002183">
    <property type="term" value="P:cytoplasmic translational initiation"/>
    <property type="evidence" value="ECO:0007669"/>
    <property type="project" value="TreeGrafter"/>
</dbReference>
<comment type="similarity">
    <text evidence="3">Belongs to the WD repeat STRAP family.</text>
</comment>
<dbReference type="InterPro" id="IPR001680">
    <property type="entry name" value="WD40_rpt"/>
</dbReference>
<organism evidence="6 7">
    <name type="scientific">Kipferlia bialata</name>
    <dbReference type="NCBI Taxonomy" id="797122"/>
    <lineage>
        <taxon>Eukaryota</taxon>
        <taxon>Metamonada</taxon>
        <taxon>Carpediemonas-like organisms</taxon>
        <taxon>Kipferlia</taxon>
    </lineage>
</organism>
<comment type="caution">
    <text evidence="6">The sequence shown here is derived from an EMBL/GenBank/DDBJ whole genome shotgun (WGS) entry which is preliminary data.</text>
</comment>
<feature type="non-terminal residue" evidence="6">
    <location>
        <position position="1"/>
    </location>
</feature>
<dbReference type="GO" id="GO:0003723">
    <property type="term" value="F:RNA binding"/>
    <property type="evidence" value="ECO:0007669"/>
    <property type="project" value="TreeGrafter"/>
</dbReference>
<feature type="repeat" description="WD" evidence="5">
    <location>
        <begin position="68"/>
        <end position="98"/>
    </location>
</feature>
<reference evidence="6 7" key="1">
    <citation type="journal article" date="2018" name="PLoS ONE">
        <title>The draft genome of Kipferlia bialata reveals reductive genome evolution in fornicate parasites.</title>
        <authorList>
            <person name="Tanifuji G."/>
            <person name="Takabayashi S."/>
            <person name="Kume K."/>
            <person name="Takagi M."/>
            <person name="Nakayama T."/>
            <person name="Kamikawa R."/>
            <person name="Inagaki Y."/>
            <person name="Hashimoto T."/>
        </authorList>
    </citation>
    <scope>NUCLEOTIDE SEQUENCE [LARGE SCALE GENOMIC DNA]</scope>
    <source>
        <strain evidence="6">NY0173</strain>
    </source>
</reference>
<dbReference type="SUPFAM" id="SSF50978">
    <property type="entry name" value="WD40 repeat-like"/>
    <property type="match status" value="1"/>
</dbReference>
<dbReference type="GO" id="GO:0071541">
    <property type="term" value="C:eukaryotic translation initiation factor 3 complex, eIF3m"/>
    <property type="evidence" value="ECO:0007669"/>
    <property type="project" value="TreeGrafter"/>
</dbReference>
<evidence type="ECO:0000256" key="4">
    <source>
        <dbReference type="ARBA" id="ARBA00040390"/>
    </source>
</evidence>
<evidence type="ECO:0000256" key="3">
    <source>
        <dbReference type="ARBA" id="ARBA00038394"/>
    </source>
</evidence>
<evidence type="ECO:0000313" key="7">
    <source>
        <dbReference type="Proteomes" id="UP000265618"/>
    </source>
</evidence>
<evidence type="ECO:0000256" key="2">
    <source>
        <dbReference type="ARBA" id="ARBA00022737"/>
    </source>
</evidence>
<name>A0A9K3D663_9EUKA</name>
<evidence type="ECO:0000256" key="5">
    <source>
        <dbReference type="PROSITE-ProRule" id="PRU00221"/>
    </source>
</evidence>
<protein>
    <recommendedName>
        <fullName evidence="4">Serine-threonine kinase receptor-associated protein</fullName>
    </recommendedName>
</protein>
<accession>A0A9K3D663</accession>
<dbReference type="GO" id="GO:0003743">
    <property type="term" value="F:translation initiation factor activity"/>
    <property type="evidence" value="ECO:0007669"/>
    <property type="project" value="TreeGrafter"/>
</dbReference>
<dbReference type="InterPro" id="IPR015943">
    <property type="entry name" value="WD40/YVTN_repeat-like_dom_sf"/>
</dbReference>
<evidence type="ECO:0000313" key="6">
    <source>
        <dbReference type="EMBL" id="GIQ89874.1"/>
    </source>
</evidence>
<dbReference type="EMBL" id="BDIP01005532">
    <property type="protein sequence ID" value="GIQ89874.1"/>
    <property type="molecule type" value="Genomic_DNA"/>
</dbReference>
<dbReference type="SMART" id="SM00320">
    <property type="entry name" value="WD40"/>
    <property type="match status" value="1"/>
</dbReference>